<keyword evidence="3" id="KW-1133">Transmembrane helix</keyword>
<keyword evidence="6" id="KW-0418">Kinase</keyword>
<dbReference type="FunFam" id="1.10.510.10:FF:000530">
    <property type="entry name" value="probable receptor-like protein kinase At5g59700"/>
    <property type="match status" value="1"/>
</dbReference>
<feature type="signal peptide" evidence="4">
    <location>
        <begin position="1"/>
        <end position="20"/>
    </location>
</feature>
<dbReference type="PROSITE" id="PS50011">
    <property type="entry name" value="PROTEIN_KINASE_DOM"/>
    <property type="match status" value="1"/>
</dbReference>
<evidence type="ECO:0000313" key="6">
    <source>
        <dbReference type="EMBL" id="WOK97449.1"/>
    </source>
</evidence>
<protein>
    <submittedName>
        <fullName evidence="6">Protein kinase domain</fullName>
    </submittedName>
</protein>
<accession>A0AAQ3Q694</accession>
<name>A0AAQ3Q694_9LILI</name>
<dbReference type="Gene3D" id="1.10.510.10">
    <property type="entry name" value="Transferase(Phosphotransferase) domain 1"/>
    <property type="match status" value="1"/>
</dbReference>
<dbReference type="Pfam" id="PF00069">
    <property type="entry name" value="Pkinase"/>
    <property type="match status" value="1"/>
</dbReference>
<evidence type="ECO:0000256" key="3">
    <source>
        <dbReference type="SAM" id="Phobius"/>
    </source>
</evidence>
<dbReference type="Gene3D" id="3.30.200.20">
    <property type="entry name" value="Phosphorylase Kinase, domain 1"/>
    <property type="match status" value="1"/>
</dbReference>
<organism evidence="6 7">
    <name type="scientific">Canna indica</name>
    <name type="common">Indian-shot</name>
    <dbReference type="NCBI Taxonomy" id="4628"/>
    <lineage>
        <taxon>Eukaryota</taxon>
        <taxon>Viridiplantae</taxon>
        <taxon>Streptophyta</taxon>
        <taxon>Embryophyta</taxon>
        <taxon>Tracheophyta</taxon>
        <taxon>Spermatophyta</taxon>
        <taxon>Magnoliopsida</taxon>
        <taxon>Liliopsida</taxon>
        <taxon>Zingiberales</taxon>
        <taxon>Cannaceae</taxon>
        <taxon>Canna</taxon>
    </lineage>
</organism>
<dbReference type="AlphaFoldDB" id="A0AAQ3Q694"/>
<reference evidence="6 7" key="1">
    <citation type="submission" date="2023-10" db="EMBL/GenBank/DDBJ databases">
        <title>Chromosome-scale genome assembly provides insights into flower coloration mechanisms of Canna indica.</title>
        <authorList>
            <person name="Li C."/>
        </authorList>
    </citation>
    <scope>NUCLEOTIDE SEQUENCE [LARGE SCALE GENOMIC DNA]</scope>
    <source>
        <tissue evidence="6">Flower</tissue>
    </source>
</reference>
<keyword evidence="2" id="KW-0067">ATP-binding</keyword>
<evidence type="ECO:0000259" key="5">
    <source>
        <dbReference type="PROSITE" id="PS50011"/>
    </source>
</evidence>
<keyword evidence="3" id="KW-0812">Transmembrane</keyword>
<evidence type="ECO:0000313" key="7">
    <source>
        <dbReference type="Proteomes" id="UP001327560"/>
    </source>
</evidence>
<dbReference type="PANTHER" id="PTHR47989:SF4">
    <property type="entry name" value="PROTEIN KINASE DOMAIN-CONTAINING PROTEIN"/>
    <property type="match status" value="1"/>
</dbReference>
<dbReference type="EMBL" id="CP136891">
    <property type="protein sequence ID" value="WOK97449.1"/>
    <property type="molecule type" value="Genomic_DNA"/>
</dbReference>
<evidence type="ECO:0000256" key="2">
    <source>
        <dbReference type="ARBA" id="ARBA00022840"/>
    </source>
</evidence>
<dbReference type="InterPro" id="IPR000719">
    <property type="entry name" value="Prot_kinase_dom"/>
</dbReference>
<keyword evidence="3" id="KW-0472">Membrane</keyword>
<feature type="chain" id="PRO_5042833465" evidence="4">
    <location>
        <begin position="21"/>
        <end position="588"/>
    </location>
</feature>
<dbReference type="InterPro" id="IPR011009">
    <property type="entry name" value="Kinase-like_dom_sf"/>
</dbReference>
<keyword evidence="7" id="KW-1185">Reference proteome</keyword>
<dbReference type="GO" id="GO:0004672">
    <property type="term" value="F:protein kinase activity"/>
    <property type="evidence" value="ECO:0007669"/>
    <property type="project" value="InterPro"/>
</dbReference>
<dbReference type="GO" id="GO:0005524">
    <property type="term" value="F:ATP binding"/>
    <property type="evidence" value="ECO:0007669"/>
    <property type="project" value="UniProtKB-KW"/>
</dbReference>
<feature type="transmembrane region" description="Helical" evidence="3">
    <location>
        <begin position="227"/>
        <end position="251"/>
    </location>
</feature>
<keyword evidence="1" id="KW-0547">Nucleotide-binding</keyword>
<dbReference type="SUPFAM" id="SSF56112">
    <property type="entry name" value="Protein kinase-like (PK-like)"/>
    <property type="match status" value="1"/>
</dbReference>
<dbReference type="SMART" id="SM00220">
    <property type="entry name" value="S_TKc"/>
    <property type="match status" value="1"/>
</dbReference>
<dbReference type="InterPro" id="IPR043891">
    <property type="entry name" value="SPARK"/>
</dbReference>
<dbReference type="InterPro" id="IPR008271">
    <property type="entry name" value="Ser/Thr_kinase_AS"/>
</dbReference>
<dbReference type="Proteomes" id="UP001327560">
    <property type="component" value="Chromosome 2"/>
</dbReference>
<dbReference type="Pfam" id="PF19160">
    <property type="entry name" value="SPARK"/>
    <property type="match status" value="1"/>
</dbReference>
<evidence type="ECO:0000256" key="1">
    <source>
        <dbReference type="ARBA" id="ARBA00022741"/>
    </source>
</evidence>
<keyword evidence="6" id="KW-0808">Transferase</keyword>
<sequence length="588" mass="65659">MKFQLLLVILLHFRILGSQAQPFVCTLDCKKYSYKPVGECVNPDEHEVIVWENVRTTQCCRNGLNLFSRALANASAENQPLLLPQQQQWENCTSQFMNDFHSLSSCKFEQFRHDKSNCSSLSFGSINKTYDSKFHSIVANSCSEFYEASFVDICSNCTSEISSLIKDIVGDNVHTDDETEKAICSIATITAIASKKSANDTWTGDFYKCLAAMDSQNQSCKQKKNDVTIITLIILIGLMALALSIVLFKFIARKFLDDHKKDEAEKVVGKWSGLYRFSKAEIEKAISYSSSRVFLGAGSAGQVYKGVLPSGQLVAIKHIYETATNKTFTREVEGLSKVRHHNLVSLLGYCDENGDKFLVYEFCSNGNLAEILRGDDSLSWQKRIEILRDCSLALRFLHAHPDGCIIHRDIKLTNILLTEDMQPKLSDFGLARMVGMKETQCFTDVQGTIGYMDPEYMSNGNLTCASDIYSFGIVILQVLSGRKVIDLNTQARDTLTRAARDVIAGKRPLTDFVDPRIKEEVNLEDFKSILRVAVLCVSGSSKGRPRISDLIGEIDKACGSASKTKMPAQSGKRYASMEEYQSPEVIQV</sequence>
<gene>
    <name evidence="6" type="ORF">Cni_G06157</name>
</gene>
<feature type="domain" description="Protein kinase" evidence="5">
    <location>
        <begin position="289"/>
        <end position="588"/>
    </location>
</feature>
<proteinExistence type="predicted"/>
<keyword evidence="4" id="KW-0732">Signal</keyword>
<dbReference type="PANTHER" id="PTHR47989">
    <property type="entry name" value="OS01G0750732 PROTEIN"/>
    <property type="match status" value="1"/>
</dbReference>
<dbReference type="PROSITE" id="PS00108">
    <property type="entry name" value="PROTEIN_KINASE_ST"/>
    <property type="match status" value="1"/>
</dbReference>
<evidence type="ECO:0000256" key="4">
    <source>
        <dbReference type="SAM" id="SignalP"/>
    </source>
</evidence>